<keyword evidence="1" id="KW-0472">Membrane</keyword>
<evidence type="ECO:0000313" key="2">
    <source>
        <dbReference type="EMBL" id="CAB4149082.1"/>
    </source>
</evidence>
<proteinExistence type="predicted"/>
<reference evidence="2" key="1">
    <citation type="submission" date="2020-04" db="EMBL/GenBank/DDBJ databases">
        <authorList>
            <person name="Chiriac C."/>
            <person name="Salcher M."/>
            <person name="Ghai R."/>
            <person name="Kavagutti S V."/>
        </authorList>
    </citation>
    <scope>NUCLEOTIDE SEQUENCE</scope>
</reference>
<evidence type="ECO:0000256" key="1">
    <source>
        <dbReference type="SAM" id="Phobius"/>
    </source>
</evidence>
<keyword evidence="1" id="KW-1133">Transmembrane helix</keyword>
<organism evidence="2">
    <name type="scientific">uncultured Caudovirales phage</name>
    <dbReference type="NCBI Taxonomy" id="2100421"/>
    <lineage>
        <taxon>Viruses</taxon>
        <taxon>Duplodnaviria</taxon>
        <taxon>Heunggongvirae</taxon>
        <taxon>Uroviricota</taxon>
        <taxon>Caudoviricetes</taxon>
        <taxon>Peduoviridae</taxon>
        <taxon>Maltschvirus</taxon>
        <taxon>Maltschvirus maltsch</taxon>
    </lineage>
</organism>
<dbReference type="EMBL" id="LR796507">
    <property type="protein sequence ID" value="CAB4149082.1"/>
    <property type="molecule type" value="Genomic_DNA"/>
</dbReference>
<name>A0A6J5MRH9_9CAUD</name>
<sequence>MRPHKPKHWIVKAWARVCTSAAVARSINPTLWAIIDVLLVAFCFWSIIQACKQ</sequence>
<feature type="transmembrane region" description="Helical" evidence="1">
    <location>
        <begin position="30"/>
        <end position="48"/>
    </location>
</feature>
<protein>
    <submittedName>
        <fullName evidence="2">Uncharacterized protein</fullName>
    </submittedName>
</protein>
<accession>A0A6J5MRH9</accession>
<gene>
    <name evidence="2" type="ORF">UFOVP525_44</name>
</gene>
<keyword evidence="1" id="KW-0812">Transmembrane</keyword>